<dbReference type="EMBL" id="MU003730">
    <property type="protein sequence ID" value="KAF2801445.1"/>
    <property type="molecule type" value="Genomic_DNA"/>
</dbReference>
<keyword evidence="4" id="KW-1185">Reference proteome</keyword>
<reference evidence="3 5" key="1">
    <citation type="journal article" date="2020" name="Stud. Mycol.">
        <title>101 Dothideomycetes genomes: a test case for predicting lifestyles and emergence of pathogens.</title>
        <authorList>
            <person name="Haridas S."/>
            <person name="Albert R."/>
            <person name="Binder M."/>
            <person name="Bloem J."/>
            <person name="Labutti K."/>
            <person name="Salamov A."/>
            <person name="Andreopoulos B."/>
            <person name="Baker S."/>
            <person name="Barry K."/>
            <person name="Bills G."/>
            <person name="Bluhm B."/>
            <person name="Cannon C."/>
            <person name="Castanera R."/>
            <person name="Culley D."/>
            <person name="Daum C."/>
            <person name="Ezra D."/>
            <person name="Gonzalez J."/>
            <person name="Henrissat B."/>
            <person name="Kuo A."/>
            <person name="Liang C."/>
            <person name="Lipzen A."/>
            <person name="Lutzoni F."/>
            <person name="Magnuson J."/>
            <person name="Mondo S."/>
            <person name="Nolan M."/>
            <person name="Ohm R."/>
            <person name="Pangilinan J."/>
            <person name="Park H.-J."/>
            <person name="Ramirez L."/>
            <person name="Alfaro M."/>
            <person name="Sun H."/>
            <person name="Tritt A."/>
            <person name="Yoshinaga Y."/>
            <person name="Zwiers L.-H."/>
            <person name="Turgeon B."/>
            <person name="Goodwin S."/>
            <person name="Spatafora J."/>
            <person name="Crous P."/>
            <person name="Grigoriev I."/>
        </authorList>
    </citation>
    <scope>NUCLEOTIDE SEQUENCE</scope>
    <source>
        <strain evidence="3 5">CBS 304.34</strain>
    </source>
</reference>
<reference evidence="5" key="2">
    <citation type="submission" date="2020-04" db="EMBL/GenBank/DDBJ databases">
        <authorList>
            <consortium name="NCBI Genome Project"/>
        </authorList>
    </citation>
    <scope>NUCLEOTIDE SEQUENCE</scope>
    <source>
        <strain evidence="5">CBS 304.34</strain>
    </source>
</reference>
<dbReference type="GeneID" id="54454330"/>
<evidence type="ECO:0000313" key="4">
    <source>
        <dbReference type="Proteomes" id="UP000504636"/>
    </source>
</evidence>
<evidence type="ECO:0000313" key="3">
    <source>
        <dbReference type="EMBL" id="KAF2801445.1"/>
    </source>
</evidence>
<name>A0A6A6XZP6_9PEZI</name>
<feature type="compositionally biased region" description="Low complexity" evidence="1">
    <location>
        <begin position="1"/>
        <end position="10"/>
    </location>
</feature>
<dbReference type="RefSeq" id="XP_033568409.1">
    <property type="nucleotide sequence ID" value="XM_033713437.1"/>
</dbReference>
<dbReference type="SMART" id="SM00355">
    <property type="entry name" value="ZnF_C2H2"/>
    <property type="match status" value="2"/>
</dbReference>
<organism evidence="3">
    <name type="scientific">Mytilinidion resinicola</name>
    <dbReference type="NCBI Taxonomy" id="574789"/>
    <lineage>
        <taxon>Eukaryota</taxon>
        <taxon>Fungi</taxon>
        <taxon>Dikarya</taxon>
        <taxon>Ascomycota</taxon>
        <taxon>Pezizomycotina</taxon>
        <taxon>Dothideomycetes</taxon>
        <taxon>Pleosporomycetidae</taxon>
        <taxon>Mytilinidiales</taxon>
        <taxon>Mytilinidiaceae</taxon>
        <taxon>Mytilinidion</taxon>
    </lineage>
</organism>
<dbReference type="AlphaFoldDB" id="A0A6A6XZP6"/>
<proteinExistence type="predicted"/>
<protein>
    <recommendedName>
        <fullName evidence="2">C2H2-type domain-containing protein</fullName>
    </recommendedName>
</protein>
<dbReference type="Proteomes" id="UP000504636">
    <property type="component" value="Unplaced"/>
</dbReference>
<feature type="region of interest" description="Disordered" evidence="1">
    <location>
        <begin position="1"/>
        <end position="38"/>
    </location>
</feature>
<evidence type="ECO:0000313" key="5">
    <source>
        <dbReference type="RefSeq" id="XP_033568409.1"/>
    </source>
</evidence>
<reference evidence="5" key="3">
    <citation type="submission" date="2025-04" db="UniProtKB">
        <authorList>
            <consortium name="RefSeq"/>
        </authorList>
    </citation>
    <scope>IDENTIFICATION</scope>
    <source>
        <strain evidence="5">CBS 304.34</strain>
    </source>
</reference>
<evidence type="ECO:0000256" key="1">
    <source>
        <dbReference type="SAM" id="MobiDB-lite"/>
    </source>
</evidence>
<feature type="domain" description="C2H2-type" evidence="2">
    <location>
        <begin position="155"/>
        <end position="177"/>
    </location>
</feature>
<evidence type="ECO:0000259" key="2">
    <source>
        <dbReference type="SMART" id="SM00355"/>
    </source>
</evidence>
<accession>A0A6A6XZP6</accession>
<feature type="domain" description="C2H2-type" evidence="2">
    <location>
        <begin position="125"/>
        <end position="149"/>
    </location>
</feature>
<gene>
    <name evidence="3 5" type="ORF">BDZ99DRAFT_220829</name>
</gene>
<dbReference type="InterPro" id="IPR013087">
    <property type="entry name" value="Znf_C2H2_type"/>
</dbReference>
<sequence>MPQPSKCSPPLYLPPPPLSAFPSSTPDVPSPRPRPQTPANMLVKMNVNSDIWATICDEENLRNEKEGPDELEIPCGKVILQALKYLKQERTGSSCIETAIVFKTLRTALQIANELPNVNLAAEHLSCLEQNCHWQGNNLKDLNRHRRSHFQLEQWICPDCQNISWNIDLFKSHIASHDSIESTSLYHIGRNGQRSFYCGCCMDTVHLMDRRSKAWDEQDLHIEQHIKEGVFIQVELGLLGRLPKNHTVTAEGVQRRQEILGELELLKPGVPVPQP</sequence>